<dbReference type="SMART" id="SM00487">
    <property type="entry name" value="DEXDc"/>
    <property type="match status" value="1"/>
</dbReference>
<dbReference type="InterPro" id="IPR047112">
    <property type="entry name" value="RecG/Mfd"/>
</dbReference>
<dbReference type="PROSITE" id="PS51194">
    <property type="entry name" value="HELICASE_CTER"/>
    <property type="match status" value="1"/>
</dbReference>
<evidence type="ECO:0000256" key="9">
    <source>
        <dbReference type="ARBA" id="ARBA00023172"/>
    </source>
</evidence>
<dbReference type="Pfam" id="PF00271">
    <property type="entry name" value="Helicase_C"/>
    <property type="match status" value="1"/>
</dbReference>
<dbReference type="InterPro" id="IPR001650">
    <property type="entry name" value="Helicase_C-like"/>
</dbReference>
<feature type="domain" description="Helicase C-terminal" evidence="17">
    <location>
        <begin position="474"/>
        <end position="632"/>
    </location>
</feature>
<evidence type="ECO:0000256" key="3">
    <source>
        <dbReference type="ARBA" id="ARBA00022741"/>
    </source>
</evidence>
<dbReference type="GO" id="GO:0005524">
    <property type="term" value="F:ATP binding"/>
    <property type="evidence" value="ECO:0007669"/>
    <property type="project" value="UniProtKB-KW"/>
</dbReference>
<dbReference type="GO" id="GO:0006281">
    <property type="term" value="P:DNA repair"/>
    <property type="evidence" value="ECO:0007669"/>
    <property type="project" value="UniProtKB-UniRule"/>
</dbReference>
<dbReference type="AlphaFoldDB" id="A0A8J6IYC3"/>
<dbReference type="CDD" id="cd17992">
    <property type="entry name" value="DEXHc_RecG"/>
    <property type="match status" value="1"/>
</dbReference>
<dbReference type="Pfam" id="PF19833">
    <property type="entry name" value="RecG_dom3_C"/>
    <property type="match status" value="1"/>
</dbReference>
<evidence type="ECO:0000256" key="7">
    <source>
        <dbReference type="ARBA" id="ARBA00022840"/>
    </source>
</evidence>
<evidence type="ECO:0000256" key="15">
    <source>
        <dbReference type="RuleBase" id="RU363016"/>
    </source>
</evidence>
<evidence type="ECO:0000256" key="11">
    <source>
        <dbReference type="ARBA" id="ARBA00023235"/>
    </source>
</evidence>
<dbReference type="InterPro" id="IPR045562">
    <property type="entry name" value="RecG_dom3_C"/>
</dbReference>
<feature type="domain" description="Helicase ATP-binding" evidence="16">
    <location>
        <begin position="272"/>
        <end position="438"/>
    </location>
</feature>
<dbReference type="PROSITE" id="PS51192">
    <property type="entry name" value="HELICASE_ATP_BIND_1"/>
    <property type="match status" value="1"/>
</dbReference>
<dbReference type="InterPro" id="IPR004609">
    <property type="entry name" value="ATP-dep_DNA_helicase_RecG"/>
</dbReference>
<keyword evidence="7 15" id="KW-0067">ATP-binding</keyword>
<accession>A0A8J6IYC3</accession>
<dbReference type="GO" id="GO:0003677">
    <property type="term" value="F:DNA binding"/>
    <property type="evidence" value="ECO:0007669"/>
    <property type="project" value="UniProtKB-KW"/>
</dbReference>
<dbReference type="GO" id="GO:0006310">
    <property type="term" value="P:DNA recombination"/>
    <property type="evidence" value="ECO:0007669"/>
    <property type="project" value="UniProtKB-UniRule"/>
</dbReference>
<keyword evidence="3 15" id="KW-0547">Nucleotide-binding</keyword>
<reference evidence="18" key="1">
    <citation type="submission" date="2020-08" db="EMBL/GenBank/DDBJ databases">
        <title>Genome public.</title>
        <authorList>
            <person name="Liu C."/>
            <person name="Sun Q."/>
        </authorList>
    </citation>
    <scope>NUCLEOTIDE SEQUENCE</scope>
    <source>
        <strain evidence="18">BX5</strain>
    </source>
</reference>
<dbReference type="InterPro" id="IPR012340">
    <property type="entry name" value="NA-bd_OB-fold"/>
</dbReference>
<dbReference type="InterPro" id="IPR014001">
    <property type="entry name" value="Helicase_ATP-bd"/>
</dbReference>
<dbReference type="GO" id="GO:0016787">
    <property type="term" value="F:hydrolase activity"/>
    <property type="evidence" value="ECO:0007669"/>
    <property type="project" value="UniProtKB-KW"/>
</dbReference>
<evidence type="ECO:0000259" key="16">
    <source>
        <dbReference type="PROSITE" id="PS51192"/>
    </source>
</evidence>
<dbReference type="CDD" id="cd04488">
    <property type="entry name" value="RecG_wedge_OBF"/>
    <property type="match status" value="1"/>
</dbReference>
<comment type="catalytic activity">
    <reaction evidence="12 15">
        <text>Couples ATP hydrolysis with the unwinding of duplex DNA by translocating in the 3'-5' direction.</text>
        <dbReference type="EC" id="5.6.2.4"/>
    </reaction>
</comment>
<evidence type="ECO:0000256" key="5">
    <source>
        <dbReference type="ARBA" id="ARBA00022801"/>
    </source>
</evidence>
<keyword evidence="10 15" id="KW-0234">DNA repair</keyword>
<name>A0A8J6IYC3_9FIRM</name>
<keyword evidence="11" id="KW-0413">Isomerase</keyword>
<gene>
    <name evidence="18" type="primary">recG</name>
    <name evidence="18" type="ORF">H8S55_09025</name>
</gene>
<comment type="function">
    <text evidence="15">Plays a critical role in recombination and DNA repair. Helps process Holliday junction intermediates to mature products by catalyzing branch migration. Has replication fork regression activity, unwinds stalled or blocked replication forks to make a HJ that can be resolved. Has a DNA unwinding activity characteristic of a DNA helicase with 3'-5' polarity.</text>
</comment>
<dbReference type="Pfam" id="PF00270">
    <property type="entry name" value="DEAD"/>
    <property type="match status" value="1"/>
</dbReference>
<dbReference type="NCBIfam" id="NF008168">
    <property type="entry name" value="PRK10917.2-2"/>
    <property type="match status" value="1"/>
</dbReference>
<dbReference type="PANTHER" id="PTHR47964">
    <property type="entry name" value="ATP-DEPENDENT DNA HELICASE HOMOLOG RECG, CHLOROPLASTIC"/>
    <property type="match status" value="1"/>
</dbReference>
<dbReference type="SMART" id="SM00490">
    <property type="entry name" value="HELICc"/>
    <property type="match status" value="1"/>
</dbReference>
<dbReference type="GO" id="GO:0043138">
    <property type="term" value="F:3'-5' DNA helicase activity"/>
    <property type="evidence" value="ECO:0007669"/>
    <property type="project" value="UniProtKB-EC"/>
</dbReference>
<organism evidence="18 19">
    <name type="scientific">Flintibacter faecis</name>
    <dbReference type="NCBI Taxonomy" id="2763047"/>
    <lineage>
        <taxon>Bacteria</taxon>
        <taxon>Bacillati</taxon>
        <taxon>Bacillota</taxon>
        <taxon>Clostridia</taxon>
        <taxon>Eubacteriales</taxon>
        <taxon>Flintibacter</taxon>
    </lineage>
</organism>
<comment type="similarity">
    <text evidence="1 15">Belongs to the helicase family. RecG subfamily.</text>
</comment>
<dbReference type="Pfam" id="PF17191">
    <property type="entry name" value="RecG_wedge"/>
    <property type="match status" value="1"/>
</dbReference>
<evidence type="ECO:0000259" key="17">
    <source>
        <dbReference type="PROSITE" id="PS51194"/>
    </source>
</evidence>
<evidence type="ECO:0000256" key="14">
    <source>
        <dbReference type="ARBA" id="ARBA00048988"/>
    </source>
</evidence>
<evidence type="ECO:0000256" key="12">
    <source>
        <dbReference type="ARBA" id="ARBA00034617"/>
    </source>
</evidence>
<evidence type="ECO:0000256" key="6">
    <source>
        <dbReference type="ARBA" id="ARBA00022806"/>
    </source>
</evidence>
<keyword evidence="19" id="KW-1185">Reference proteome</keyword>
<dbReference type="PANTHER" id="PTHR47964:SF1">
    <property type="entry name" value="ATP-DEPENDENT DNA HELICASE HOMOLOG RECG, CHLOROPLASTIC"/>
    <property type="match status" value="1"/>
</dbReference>
<evidence type="ECO:0000256" key="1">
    <source>
        <dbReference type="ARBA" id="ARBA00007504"/>
    </source>
</evidence>
<keyword evidence="4 15" id="KW-0227">DNA damage</keyword>
<evidence type="ECO:0000256" key="2">
    <source>
        <dbReference type="ARBA" id="ARBA00017846"/>
    </source>
</evidence>
<keyword evidence="8" id="KW-0238">DNA-binding</keyword>
<keyword evidence="5 15" id="KW-0378">Hydrolase</keyword>
<evidence type="ECO:0000313" key="18">
    <source>
        <dbReference type="EMBL" id="MBC5717460.1"/>
    </source>
</evidence>
<dbReference type="EC" id="5.6.2.4" evidence="13 15"/>
<dbReference type="Gene3D" id="3.40.50.300">
    <property type="entry name" value="P-loop containing nucleotide triphosphate hydrolases"/>
    <property type="match status" value="2"/>
</dbReference>
<dbReference type="SUPFAM" id="SSF52540">
    <property type="entry name" value="P-loop containing nucleoside triphosphate hydrolases"/>
    <property type="match status" value="1"/>
</dbReference>
<comment type="catalytic activity">
    <reaction evidence="14 15">
        <text>ATP + H2O = ADP + phosphate + H(+)</text>
        <dbReference type="Rhea" id="RHEA:13065"/>
        <dbReference type="ChEBI" id="CHEBI:15377"/>
        <dbReference type="ChEBI" id="CHEBI:15378"/>
        <dbReference type="ChEBI" id="CHEBI:30616"/>
        <dbReference type="ChEBI" id="CHEBI:43474"/>
        <dbReference type="ChEBI" id="CHEBI:456216"/>
        <dbReference type="EC" id="5.6.2.4"/>
    </reaction>
</comment>
<dbReference type="SUPFAM" id="SSF50249">
    <property type="entry name" value="Nucleic acid-binding proteins"/>
    <property type="match status" value="1"/>
</dbReference>
<protein>
    <recommendedName>
        <fullName evidence="2 15">ATP-dependent DNA helicase RecG</fullName>
        <ecNumber evidence="13 15">5.6.2.4</ecNumber>
    </recommendedName>
</protein>
<dbReference type="NCBIfam" id="TIGR00643">
    <property type="entry name" value="recG"/>
    <property type="match status" value="1"/>
</dbReference>
<dbReference type="NCBIfam" id="NF008165">
    <property type="entry name" value="PRK10917.1-3"/>
    <property type="match status" value="1"/>
</dbReference>
<evidence type="ECO:0000256" key="8">
    <source>
        <dbReference type="ARBA" id="ARBA00023125"/>
    </source>
</evidence>
<sequence>MTVTPDTPLTQFPGVGEVRAKKLSHLGLNTAGDLLTYYPRDYEDRRQVYAIRQAPEGVRVCVRAMVAQRPRLSRIRKGLDLVQVPVVDQGGTLHLAFFNQSYVERALLPGEDYVFYGQVERQGNRLSMTNPVFERADRQDVTGRIVPVYPLTAGISGHLLAGLVRQALPCARGLADTLPQSIRQAHHLAAAEFALTAIHFPPDDRALDLARRRLAFEELFYLAVGLAFLKRRRTTLSTGCPIPALPVEQFAALLPFTPTDAQRRTMEEAARDMACGRPMNRLVQGDVGSGKTVVAAYAGWLAVQGGFQAAMMAPTEVLAEQHFRTLSALLSPAGVRVGLLTGAMTAAQKRKVHADLAAGDIDFVVGTHALLSQGVAFRRLALIITDEQHRFGVEQRSALAEKSAAGGMPSPHVLVMSATPIPRTLALILYGDLDVSVIDQLPPRRTPISTYVIREDKRQRMYQFVRRQVGEGRQVYIVCPAVEEDPEAALPGEESPALTLKAVKSYAQRLQREVFPDLTVDILHGKMRPREKDAAMRAFSQGKTQVLVATTVIEVGVDVPNATLMIIENADRFGLSQLHQLRGRVGRGEHPSFCVLLTATRNPDSMARLRTLASTTDGFQISREDLKLRGPGDFFGRRQHGLPQMKLSDLAADMPLLYEAQAAAEELLSRDPELSETENRPVLARVRRLFEDTGNSLN</sequence>
<dbReference type="Proteomes" id="UP000602260">
    <property type="component" value="Unassembled WGS sequence"/>
</dbReference>
<dbReference type="InterPro" id="IPR033454">
    <property type="entry name" value="RecG_wedge"/>
</dbReference>
<dbReference type="InterPro" id="IPR027417">
    <property type="entry name" value="P-loop_NTPase"/>
</dbReference>
<dbReference type="EMBL" id="JACOPN010000005">
    <property type="protein sequence ID" value="MBC5717460.1"/>
    <property type="molecule type" value="Genomic_DNA"/>
</dbReference>
<evidence type="ECO:0000256" key="4">
    <source>
        <dbReference type="ARBA" id="ARBA00022763"/>
    </source>
</evidence>
<comment type="caution">
    <text evidence="18">The sequence shown here is derived from an EMBL/GenBank/DDBJ whole genome shotgun (WGS) entry which is preliminary data.</text>
</comment>
<proteinExistence type="inferred from homology"/>
<dbReference type="InterPro" id="IPR011545">
    <property type="entry name" value="DEAD/DEAH_box_helicase_dom"/>
</dbReference>
<keyword evidence="6 15" id="KW-0347">Helicase</keyword>
<dbReference type="RefSeq" id="WP_186878683.1">
    <property type="nucleotide sequence ID" value="NZ_JACOPN010000005.1"/>
</dbReference>
<evidence type="ECO:0000313" key="19">
    <source>
        <dbReference type="Proteomes" id="UP000602260"/>
    </source>
</evidence>
<keyword evidence="9 15" id="KW-0233">DNA recombination</keyword>
<dbReference type="Gene3D" id="2.40.50.140">
    <property type="entry name" value="Nucleic acid-binding proteins"/>
    <property type="match status" value="1"/>
</dbReference>
<evidence type="ECO:0000256" key="13">
    <source>
        <dbReference type="ARBA" id="ARBA00034808"/>
    </source>
</evidence>
<evidence type="ECO:0000256" key="10">
    <source>
        <dbReference type="ARBA" id="ARBA00023204"/>
    </source>
</evidence>
<dbReference type="Gene3D" id="1.10.150.20">
    <property type="entry name" value="5' to 3' exonuclease, C-terminal subdomain"/>
    <property type="match status" value="1"/>
</dbReference>